<dbReference type="Gene3D" id="1.10.150.130">
    <property type="match status" value="1"/>
</dbReference>
<dbReference type="Gene3D" id="1.10.443.10">
    <property type="entry name" value="Intergrase catalytic core"/>
    <property type="match status" value="1"/>
</dbReference>
<gene>
    <name evidence="5" type="ORF">GTC17262_05990</name>
</gene>
<dbReference type="GO" id="GO:0015074">
    <property type="term" value="P:DNA integration"/>
    <property type="evidence" value="ECO:0007669"/>
    <property type="project" value="InterPro"/>
</dbReference>
<dbReference type="InterPro" id="IPR010998">
    <property type="entry name" value="Integrase_recombinase_N"/>
</dbReference>
<dbReference type="PANTHER" id="PTHR30349">
    <property type="entry name" value="PHAGE INTEGRASE-RELATED"/>
    <property type="match status" value="1"/>
</dbReference>
<keyword evidence="3" id="KW-0233">DNA recombination</keyword>
<dbReference type="InterPro" id="IPR025269">
    <property type="entry name" value="SAM-like_dom"/>
</dbReference>
<dbReference type="InterPro" id="IPR050090">
    <property type="entry name" value="Tyrosine_recombinase_XerCD"/>
</dbReference>
<proteinExistence type="inferred from homology"/>
<dbReference type="AlphaFoldDB" id="A0AB33JJ94"/>
<keyword evidence="2" id="KW-0238">DNA-binding</keyword>
<protein>
    <submittedName>
        <fullName evidence="5">Site-specific integrase</fullName>
    </submittedName>
</protein>
<dbReference type="InterPro" id="IPR013762">
    <property type="entry name" value="Integrase-like_cat_sf"/>
</dbReference>
<accession>A0AB33JJ94</accession>
<dbReference type="InterPro" id="IPR011010">
    <property type="entry name" value="DNA_brk_join_enz"/>
</dbReference>
<evidence type="ECO:0000259" key="4">
    <source>
        <dbReference type="PROSITE" id="PS51898"/>
    </source>
</evidence>
<dbReference type="PANTHER" id="PTHR30349:SF64">
    <property type="entry name" value="PROPHAGE INTEGRASE INTD-RELATED"/>
    <property type="match status" value="1"/>
</dbReference>
<dbReference type="PROSITE" id="PS51898">
    <property type="entry name" value="TYR_RECOMBINASE"/>
    <property type="match status" value="1"/>
</dbReference>
<dbReference type="InterPro" id="IPR035386">
    <property type="entry name" value="Arm-DNA-bind_5"/>
</dbReference>
<evidence type="ECO:0000256" key="3">
    <source>
        <dbReference type="ARBA" id="ARBA00023172"/>
    </source>
</evidence>
<evidence type="ECO:0000256" key="2">
    <source>
        <dbReference type="ARBA" id="ARBA00023125"/>
    </source>
</evidence>
<dbReference type="Pfam" id="PF17293">
    <property type="entry name" value="Arm-DNA-bind_5"/>
    <property type="match status" value="1"/>
</dbReference>
<dbReference type="Pfam" id="PF00589">
    <property type="entry name" value="Phage_integrase"/>
    <property type="match status" value="1"/>
</dbReference>
<organism evidence="5">
    <name type="scientific">Prevotella sp. GTC17262</name>
    <dbReference type="NCBI Taxonomy" id="3236797"/>
    <lineage>
        <taxon>Bacteria</taxon>
        <taxon>Pseudomonadati</taxon>
        <taxon>Bacteroidota</taxon>
        <taxon>Bacteroidia</taxon>
        <taxon>Bacteroidales</taxon>
        <taxon>Prevotellaceae</taxon>
        <taxon>Prevotella</taxon>
    </lineage>
</organism>
<evidence type="ECO:0000256" key="1">
    <source>
        <dbReference type="ARBA" id="ARBA00008857"/>
    </source>
</evidence>
<dbReference type="GO" id="GO:0006310">
    <property type="term" value="P:DNA recombination"/>
    <property type="evidence" value="ECO:0007669"/>
    <property type="project" value="UniProtKB-KW"/>
</dbReference>
<reference evidence="5" key="1">
    <citation type="submission" date="2024-07" db="EMBL/GenBank/DDBJ databases">
        <title>Complete genome sequence of Prevotella sp. YM-2024 GTC17262.</title>
        <authorList>
            <person name="Hayashi M."/>
            <person name="Muto Y."/>
            <person name="Tanaka K."/>
            <person name="Niwa H."/>
        </authorList>
    </citation>
    <scope>NUCLEOTIDE SEQUENCE</scope>
    <source>
        <strain evidence="5">GTC17262</strain>
    </source>
</reference>
<dbReference type="CDD" id="cd01185">
    <property type="entry name" value="INTN1_C_like"/>
    <property type="match status" value="1"/>
</dbReference>
<evidence type="ECO:0000313" key="5">
    <source>
        <dbReference type="EMBL" id="BFO80408.1"/>
    </source>
</evidence>
<dbReference type="EMBL" id="AP035789">
    <property type="protein sequence ID" value="BFO80408.1"/>
    <property type="molecule type" value="Genomic_DNA"/>
</dbReference>
<feature type="domain" description="Tyr recombinase" evidence="4">
    <location>
        <begin position="219"/>
        <end position="394"/>
    </location>
</feature>
<dbReference type="GO" id="GO:0003677">
    <property type="term" value="F:DNA binding"/>
    <property type="evidence" value="ECO:0007669"/>
    <property type="project" value="UniProtKB-KW"/>
</dbReference>
<dbReference type="Pfam" id="PF13102">
    <property type="entry name" value="Phage_int_SAM_5"/>
    <property type="match status" value="1"/>
</dbReference>
<dbReference type="InterPro" id="IPR002104">
    <property type="entry name" value="Integrase_catalytic"/>
</dbReference>
<dbReference type="SUPFAM" id="SSF56349">
    <property type="entry name" value="DNA breaking-rejoining enzymes"/>
    <property type="match status" value="1"/>
</dbReference>
<sequence length="412" mass="47464">MKSTFSVIFYLKKAKVSKDGTSPIMGRITVDGTRSQFSCKISIDAGLWESKGGHAIGKSVASREVNRTLDKIRASITCHYHSIMERDNFVTAEKVRNAFQGIDSHSHTLMKLYEDFLEDYSRKVSCGMKSKATEQKYRAVYGHLCRFLQMRYHVSDMSLREVPSSFMEDFEAYLHERKLKQNTVWLYTFPPRMLMHKAQEEGWISRYPFPNYMIETEDVEKGYLTQDEIRLLIEAPKMNYKRTLIRDLFLFCTFTGLAFIDMARLKEENIISNPLDGSLWIHTYRKKTGVEVNVKLLDIPHRIVEKYRGLCEDGRLFPALPYDSCKDILRTVAKKCSIDKHITWHMARHTMATVVCLSNGMPLESVSRVLGHKCIRSTQVYAKITNEKLGSEMDSLSAKLSGLNKCFTAGTF</sequence>
<comment type="similarity">
    <text evidence="1">Belongs to the 'phage' integrase family.</text>
</comment>
<name>A0AB33JJ94_9BACT</name>